<dbReference type="Proteomes" id="UP000031980">
    <property type="component" value="Unassembled WGS sequence"/>
</dbReference>
<organism evidence="2 3">
    <name type="scientific">Sanguibacteroides justesenii</name>
    <dbReference type="NCBI Taxonomy" id="1547597"/>
    <lineage>
        <taxon>Bacteria</taxon>
        <taxon>Pseudomonadati</taxon>
        <taxon>Bacteroidota</taxon>
        <taxon>Bacteroidia</taxon>
        <taxon>Bacteroidales</taxon>
        <taxon>Porphyromonadaceae</taxon>
        <taxon>Sanguibacteroides</taxon>
    </lineage>
</organism>
<dbReference type="CDD" id="cd06981">
    <property type="entry name" value="cupin_reut_a1446"/>
    <property type="match status" value="1"/>
</dbReference>
<evidence type="ECO:0000313" key="2">
    <source>
        <dbReference type="EMBL" id="KIO45670.1"/>
    </source>
</evidence>
<accession>A0A0C3R6M7</accession>
<dbReference type="InterPro" id="IPR014710">
    <property type="entry name" value="RmlC-like_jellyroll"/>
</dbReference>
<name>A0A0C3R6M7_9PORP</name>
<gene>
    <name evidence="2" type="ORF">BA92_04195</name>
</gene>
<dbReference type="EMBL" id="JPIU01000037">
    <property type="protein sequence ID" value="KIO45670.1"/>
    <property type="molecule type" value="Genomic_DNA"/>
</dbReference>
<dbReference type="SUPFAM" id="SSF51182">
    <property type="entry name" value="RmlC-like cupins"/>
    <property type="match status" value="1"/>
</dbReference>
<proteinExistence type="predicted"/>
<feature type="domain" description="Cupin type-2" evidence="1">
    <location>
        <begin position="51"/>
        <end position="107"/>
    </location>
</feature>
<comment type="caution">
    <text evidence="2">The sequence shown here is derived from an EMBL/GenBank/DDBJ whole genome shotgun (WGS) entry which is preliminary data.</text>
</comment>
<dbReference type="RefSeq" id="WP_041504915.1">
    <property type="nucleotide sequence ID" value="NZ_JPIU01000037.1"/>
</dbReference>
<dbReference type="InterPro" id="IPR013096">
    <property type="entry name" value="Cupin_2"/>
</dbReference>
<dbReference type="Pfam" id="PF07883">
    <property type="entry name" value="Cupin_2"/>
    <property type="match status" value="1"/>
</dbReference>
<sequence>MKEKRGMKSIYEAIGQAGNEELVTVLLRKENVRVERIVSTGQVSPEGFWYDQEENEWLMIVQGEAVLNVEGEWKELKQGDYLFLPKHCKHRVEKTGEKPPCIWLCLFWK</sequence>
<evidence type="ECO:0000313" key="3">
    <source>
        <dbReference type="Proteomes" id="UP000031980"/>
    </source>
</evidence>
<keyword evidence="3" id="KW-1185">Reference proteome</keyword>
<dbReference type="AlphaFoldDB" id="A0A0C3R6M7"/>
<dbReference type="InterPro" id="IPR011051">
    <property type="entry name" value="RmlC_Cupin_sf"/>
</dbReference>
<evidence type="ECO:0000259" key="1">
    <source>
        <dbReference type="Pfam" id="PF07883"/>
    </source>
</evidence>
<reference evidence="2 3" key="1">
    <citation type="submission" date="2014-07" db="EMBL/GenBank/DDBJ databases">
        <title>Porphyromonadaceae bacterium OUH 308042 = ATCC BAA-2681 = DSM 28342 draft genome.</title>
        <authorList>
            <person name="Sydenham T.V."/>
            <person name="Hasman H."/>
            <person name="Justensen U.S."/>
        </authorList>
    </citation>
    <scope>NUCLEOTIDE SEQUENCE [LARGE SCALE GENOMIC DNA]</scope>
    <source>
        <strain evidence="2 3">OUH 308042</strain>
    </source>
</reference>
<dbReference type="Gene3D" id="2.60.120.10">
    <property type="entry name" value="Jelly Rolls"/>
    <property type="match status" value="1"/>
</dbReference>
<protein>
    <recommendedName>
        <fullName evidence="1">Cupin type-2 domain-containing protein</fullName>
    </recommendedName>
</protein>